<organism evidence="3 4">
    <name type="scientific">Ditylenchus destructor</name>
    <dbReference type="NCBI Taxonomy" id="166010"/>
    <lineage>
        <taxon>Eukaryota</taxon>
        <taxon>Metazoa</taxon>
        <taxon>Ecdysozoa</taxon>
        <taxon>Nematoda</taxon>
        <taxon>Chromadorea</taxon>
        <taxon>Rhabditida</taxon>
        <taxon>Tylenchina</taxon>
        <taxon>Tylenchomorpha</taxon>
        <taxon>Sphaerularioidea</taxon>
        <taxon>Anguinidae</taxon>
        <taxon>Anguininae</taxon>
        <taxon>Ditylenchus</taxon>
    </lineage>
</organism>
<reference evidence="3" key="1">
    <citation type="submission" date="2022-01" db="EMBL/GenBank/DDBJ databases">
        <title>Genome Sequence Resource for Two Populations of Ditylenchus destructor, the Migratory Endoparasitic Phytonematode.</title>
        <authorList>
            <person name="Zhang H."/>
            <person name="Lin R."/>
            <person name="Xie B."/>
        </authorList>
    </citation>
    <scope>NUCLEOTIDE SEQUENCE</scope>
    <source>
        <strain evidence="3">BazhouSP</strain>
    </source>
</reference>
<dbReference type="InterPro" id="IPR000242">
    <property type="entry name" value="PTP_cat"/>
</dbReference>
<gene>
    <name evidence="3" type="ORF">DdX_01827</name>
</gene>
<dbReference type="Proteomes" id="UP001201812">
    <property type="component" value="Unassembled WGS sequence"/>
</dbReference>
<dbReference type="AlphaFoldDB" id="A0AAD4NNP7"/>
<dbReference type="Gene3D" id="3.90.190.10">
    <property type="entry name" value="Protein tyrosine phosphatase superfamily"/>
    <property type="match status" value="1"/>
</dbReference>
<dbReference type="InterPro" id="IPR050348">
    <property type="entry name" value="Protein-Tyr_Phosphatase"/>
</dbReference>
<feature type="domain" description="Tyrosine-protein phosphatase" evidence="2">
    <location>
        <begin position="65"/>
        <end position="130"/>
    </location>
</feature>
<dbReference type="EMBL" id="JAKKPZ010000001">
    <property type="protein sequence ID" value="KAI1729579.1"/>
    <property type="molecule type" value="Genomic_DNA"/>
</dbReference>
<keyword evidence="4" id="KW-1185">Reference proteome</keyword>
<dbReference type="GO" id="GO:0004725">
    <property type="term" value="F:protein tyrosine phosphatase activity"/>
    <property type="evidence" value="ECO:0007669"/>
    <property type="project" value="InterPro"/>
</dbReference>
<evidence type="ECO:0000259" key="2">
    <source>
        <dbReference type="PROSITE" id="PS50055"/>
    </source>
</evidence>
<evidence type="ECO:0000313" key="4">
    <source>
        <dbReference type="Proteomes" id="UP001201812"/>
    </source>
</evidence>
<evidence type="ECO:0000256" key="1">
    <source>
        <dbReference type="SAM" id="MobiDB-lite"/>
    </source>
</evidence>
<name>A0AAD4NNP7_9BILA</name>
<sequence length="132" mass="14925">MSRDSAEGSVQQYDDEECDKATNDKQGVAPADILQEIVDRKESVVVEWYDQTNKEPPRVDAFLEPNNASKNRFKGVLLYDKSRVTIKGQKGSDYYHASLVDSLEKKDGYILAQAPFSEETEAGTYILYTFCL</sequence>
<feature type="region of interest" description="Disordered" evidence="1">
    <location>
        <begin position="1"/>
        <end position="27"/>
    </location>
</feature>
<evidence type="ECO:0000313" key="3">
    <source>
        <dbReference type="EMBL" id="KAI1729579.1"/>
    </source>
</evidence>
<dbReference type="PROSITE" id="PS50055">
    <property type="entry name" value="TYR_PHOSPHATASE_PTP"/>
    <property type="match status" value="1"/>
</dbReference>
<comment type="caution">
    <text evidence="3">The sequence shown here is derived from an EMBL/GenBank/DDBJ whole genome shotgun (WGS) entry which is preliminary data.</text>
</comment>
<dbReference type="SUPFAM" id="SSF52799">
    <property type="entry name" value="(Phosphotyrosine protein) phosphatases II"/>
    <property type="match status" value="1"/>
</dbReference>
<accession>A0AAD4NNP7</accession>
<protein>
    <submittedName>
        <fullName evidence="3">Protein-tyrosine phosphatase domain-containing protein</fullName>
    </submittedName>
</protein>
<proteinExistence type="predicted"/>
<dbReference type="InterPro" id="IPR029021">
    <property type="entry name" value="Prot-tyrosine_phosphatase-like"/>
</dbReference>
<dbReference type="PANTHER" id="PTHR19134">
    <property type="entry name" value="RECEPTOR-TYPE TYROSINE-PROTEIN PHOSPHATASE"/>
    <property type="match status" value="1"/>
</dbReference>
<dbReference type="PANTHER" id="PTHR19134:SF559">
    <property type="entry name" value="TYROSINE-PROTEIN PHOSPHATASE DOMAIN-CONTAINING PROTEIN"/>
    <property type="match status" value="1"/>
</dbReference>
<dbReference type="Pfam" id="PF00102">
    <property type="entry name" value="Y_phosphatase"/>
    <property type="match status" value="1"/>
</dbReference>